<evidence type="ECO:0000313" key="3">
    <source>
        <dbReference type="EMBL" id="KAG7098306.1"/>
    </source>
</evidence>
<dbReference type="SUPFAM" id="SSF54106">
    <property type="entry name" value="LysM domain"/>
    <property type="match status" value="1"/>
</dbReference>
<dbReference type="InterPro" id="IPR045030">
    <property type="entry name" value="LYSM1-4"/>
</dbReference>
<dbReference type="PROSITE" id="PS51782">
    <property type="entry name" value="LYSM"/>
    <property type="match status" value="1"/>
</dbReference>
<organism evidence="3 4">
    <name type="scientific">Marasmius oreades</name>
    <name type="common">fairy-ring Marasmius</name>
    <dbReference type="NCBI Taxonomy" id="181124"/>
    <lineage>
        <taxon>Eukaryota</taxon>
        <taxon>Fungi</taxon>
        <taxon>Dikarya</taxon>
        <taxon>Basidiomycota</taxon>
        <taxon>Agaricomycotina</taxon>
        <taxon>Agaricomycetes</taxon>
        <taxon>Agaricomycetidae</taxon>
        <taxon>Agaricales</taxon>
        <taxon>Marasmiineae</taxon>
        <taxon>Marasmiaceae</taxon>
        <taxon>Marasmius</taxon>
    </lineage>
</organism>
<gene>
    <name evidence="3" type="ORF">E1B28_000267</name>
</gene>
<evidence type="ECO:0000313" key="4">
    <source>
        <dbReference type="Proteomes" id="UP001049176"/>
    </source>
</evidence>
<protein>
    <recommendedName>
        <fullName evidence="2">LysM domain-containing protein</fullName>
    </recommendedName>
</protein>
<dbReference type="EMBL" id="CM032181">
    <property type="protein sequence ID" value="KAG7098306.1"/>
    <property type="molecule type" value="Genomic_DNA"/>
</dbReference>
<feature type="region of interest" description="Disordered" evidence="1">
    <location>
        <begin position="410"/>
        <end position="437"/>
    </location>
</feature>
<reference evidence="3" key="1">
    <citation type="journal article" date="2021" name="Genome Biol. Evol.">
        <title>The assembled and annotated genome of the fairy-ring fungus Marasmius oreades.</title>
        <authorList>
            <person name="Hiltunen M."/>
            <person name="Ament-Velasquez S.L."/>
            <person name="Johannesson H."/>
        </authorList>
    </citation>
    <scope>NUCLEOTIDE SEQUENCE</scope>
    <source>
        <strain evidence="3">03SP1</strain>
    </source>
</reference>
<evidence type="ECO:0000256" key="1">
    <source>
        <dbReference type="SAM" id="MobiDB-lite"/>
    </source>
</evidence>
<evidence type="ECO:0000259" key="2">
    <source>
        <dbReference type="PROSITE" id="PS51782"/>
    </source>
</evidence>
<accession>A0A9P8ADY6</accession>
<dbReference type="KEGG" id="more:E1B28_000267"/>
<dbReference type="PANTHER" id="PTHR20932:SF8">
    <property type="entry name" value="LD22649P"/>
    <property type="match status" value="1"/>
</dbReference>
<feature type="compositionally biased region" description="Basic residues" evidence="1">
    <location>
        <begin position="349"/>
        <end position="361"/>
    </location>
</feature>
<feature type="region of interest" description="Disordered" evidence="1">
    <location>
        <begin position="73"/>
        <end position="100"/>
    </location>
</feature>
<name>A0A9P8ADY6_9AGAR</name>
<dbReference type="RefSeq" id="XP_043014776.1">
    <property type="nucleotide sequence ID" value="XM_043146076.1"/>
</dbReference>
<dbReference type="SMART" id="SM00257">
    <property type="entry name" value="LysM"/>
    <property type="match status" value="1"/>
</dbReference>
<dbReference type="Pfam" id="PF01476">
    <property type="entry name" value="LysM"/>
    <property type="match status" value="1"/>
</dbReference>
<dbReference type="AlphaFoldDB" id="A0A9P8ADY6"/>
<dbReference type="InterPro" id="IPR036779">
    <property type="entry name" value="LysM_dom_sf"/>
</dbReference>
<comment type="caution">
    <text evidence="3">The sequence shown here is derived from an EMBL/GenBank/DDBJ whole genome shotgun (WGS) entry which is preliminary data.</text>
</comment>
<dbReference type="GeneID" id="66069343"/>
<keyword evidence="4" id="KW-1185">Reference proteome</keyword>
<dbReference type="PANTHER" id="PTHR20932">
    <property type="entry name" value="LYSM AND PUTATIVE PEPTIDOGLYCAN-BINDING DOMAIN-CONTAINING PROTEIN"/>
    <property type="match status" value="1"/>
</dbReference>
<dbReference type="CDD" id="cd00118">
    <property type="entry name" value="LysM"/>
    <property type="match status" value="1"/>
</dbReference>
<dbReference type="OrthoDB" id="2107166at2759"/>
<sequence>MPDGLANPFFNPFSDNISQEGVFDNTEATPTYRTLKKRSSYDSIIASSSSSSNKGHSVFTGSILHSRARTDVQAGIPSSSHHPLRGAGISNGATDSGVTRPHLSRVLTSQLIDFEEEQREEYDLGDIDAEAAEEKAVLVHKVAHYDSLAGVALKYGINISELRRANHLWASDSIHLRKELYIPLDKVSRPQVAHGPFKGVSPQASGSSPSTTVFSGAVLVDDSSPIDHPTGYIRKIPAKQLSFFPPSAKPPKTAQDGALSLGISDESKHNARIAGTNTPPTSLNAILNALPIAASTRDSIMARLSFESATSSYNDGEHELVDVRVARHARSMSHDGIVDDYNSTTKAQKAPHPRVLKKNHGRPVGSSDINLRNFSRQDVPTYPMTSPNTMFSSSDITSFPVPVRTVQMEPSPTMHLPSSVRLSKTLGGSNVDMRREKRRPLLIDVEFDSNGGNSPSD</sequence>
<proteinExistence type="predicted"/>
<dbReference type="Proteomes" id="UP001049176">
    <property type="component" value="Chromosome 1"/>
</dbReference>
<dbReference type="InterPro" id="IPR018392">
    <property type="entry name" value="LysM"/>
</dbReference>
<feature type="domain" description="LysM" evidence="2">
    <location>
        <begin position="138"/>
        <end position="182"/>
    </location>
</feature>
<dbReference type="Gene3D" id="3.10.350.10">
    <property type="entry name" value="LysM domain"/>
    <property type="match status" value="1"/>
</dbReference>
<feature type="region of interest" description="Disordered" evidence="1">
    <location>
        <begin position="336"/>
        <end position="370"/>
    </location>
</feature>